<feature type="compositionally biased region" description="Low complexity" evidence="1">
    <location>
        <begin position="32"/>
        <end position="53"/>
    </location>
</feature>
<dbReference type="Proteomes" id="UP000783686">
    <property type="component" value="Unassembled WGS sequence"/>
</dbReference>
<gene>
    <name evidence="2" type="ORF">BOKJ2_LOCUS5370</name>
</gene>
<sequence length="162" mass="18515">MYANDTSYLFELKNTKFQCFPSQKMHQARPIQSASPVDSAYSSQSSSRSSPSPSQFNLFIFKTANTTADWYSRASSPVYSLDSVRSSPVQHITTVATLPLPRHMNVNAKPFVPRPVRKGKQHPLMPHSNVDALPFYPSRFLAEEERWNLHLPADDKKMFIFY</sequence>
<evidence type="ECO:0000256" key="1">
    <source>
        <dbReference type="SAM" id="MobiDB-lite"/>
    </source>
</evidence>
<evidence type="ECO:0000313" key="3">
    <source>
        <dbReference type="Proteomes" id="UP000614601"/>
    </source>
</evidence>
<reference evidence="2" key="1">
    <citation type="submission" date="2020-09" db="EMBL/GenBank/DDBJ databases">
        <authorList>
            <person name="Kikuchi T."/>
        </authorList>
    </citation>
    <scope>NUCLEOTIDE SEQUENCE</scope>
    <source>
        <strain evidence="2">SH1</strain>
    </source>
</reference>
<feature type="region of interest" description="Disordered" evidence="1">
    <location>
        <begin position="28"/>
        <end position="53"/>
    </location>
</feature>
<dbReference type="Proteomes" id="UP000614601">
    <property type="component" value="Unassembled WGS sequence"/>
</dbReference>
<name>A0A811KE23_9BILA</name>
<accession>A0A811KE23</accession>
<protein>
    <submittedName>
        <fullName evidence="2">Uncharacterized protein</fullName>
    </submittedName>
</protein>
<dbReference type="AlphaFoldDB" id="A0A811KE23"/>
<dbReference type="EMBL" id="CAJFDH010000003">
    <property type="protein sequence ID" value="CAD5213993.1"/>
    <property type="molecule type" value="Genomic_DNA"/>
</dbReference>
<comment type="caution">
    <text evidence="2">The sequence shown here is derived from an EMBL/GenBank/DDBJ whole genome shotgun (WGS) entry which is preliminary data.</text>
</comment>
<organism evidence="2 3">
    <name type="scientific">Bursaphelenchus okinawaensis</name>
    <dbReference type="NCBI Taxonomy" id="465554"/>
    <lineage>
        <taxon>Eukaryota</taxon>
        <taxon>Metazoa</taxon>
        <taxon>Ecdysozoa</taxon>
        <taxon>Nematoda</taxon>
        <taxon>Chromadorea</taxon>
        <taxon>Rhabditida</taxon>
        <taxon>Tylenchina</taxon>
        <taxon>Tylenchomorpha</taxon>
        <taxon>Aphelenchoidea</taxon>
        <taxon>Aphelenchoididae</taxon>
        <taxon>Bursaphelenchus</taxon>
    </lineage>
</organism>
<evidence type="ECO:0000313" key="2">
    <source>
        <dbReference type="EMBL" id="CAD5213993.1"/>
    </source>
</evidence>
<dbReference type="EMBL" id="CAJFCW020000003">
    <property type="protein sequence ID" value="CAG9101882.1"/>
    <property type="molecule type" value="Genomic_DNA"/>
</dbReference>
<keyword evidence="3" id="KW-1185">Reference proteome</keyword>
<proteinExistence type="predicted"/>